<dbReference type="GO" id="GO:0005524">
    <property type="term" value="F:ATP binding"/>
    <property type="evidence" value="ECO:0007669"/>
    <property type="project" value="UniProtKB-UniRule"/>
</dbReference>
<dbReference type="Pfam" id="PF02785">
    <property type="entry name" value="Biotin_carb_C"/>
    <property type="match status" value="1"/>
</dbReference>
<protein>
    <recommendedName>
        <fullName evidence="1">biotin carboxylase</fullName>
        <ecNumber evidence="1">6.3.4.14</ecNumber>
    </recommendedName>
</protein>
<dbReference type="PANTHER" id="PTHR18866:SF33">
    <property type="entry name" value="METHYLCROTONOYL-COA CARBOXYLASE SUBUNIT ALPHA, MITOCHONDRIAL-RELATED"/>
    <property type="match status" value="1"/>
</dbReference>
<evidence type="ECO:0000259" key="8">
    <source>
        <dbReference type="PROSITE" id="PS50979"/>
    </source>
</evidence>
<keyword evidence="3 6" id="KW-0547">Nucleotide-binding</keyword>
<dbReference type="InterPro" id="IPR050856">
    <property type="entry name" value="Biotin_carboxylase_complex"/>
</dbReference>
<evidence type="ECO:0000256" key="5">
    <source>
        <dbReference type="ARBA" id="ARBA00023267"/>
    </source>
</evidence>
<gene>
    <name evidence="9" type="ORF">SAMN05660976_06160</name>
</gene>
<dbReference type="AlphaFoldDB" id="A0A1H8BPV0"/>
<evidence type="ECO:0000259" key="7">
    <source>
        <dbReference type="PROSITE" id="PS50975"/>
    </source>
</evidence>
<keyword evidence="5" id="KW-0092">Biotin</keyword>
<dbReference type="InterPro" id="IPR005481">
    <property type="entry name" value="BC-like_N"/>
</dbReference>
<dbReference type="SUPFAM" id="SSF56059">
    <property type="entry name" value="Glutathione synthetase ATP-binding domain-like"/>
    <property type="match status" value="1"/>
</dbReference>
<accession>A0A1H8BPV0</accession>
<dbReference type="STRING" id="46177.SAMN05660976_06160"/>
<evidence type="ECO:0000256" key="4">
    <source>
        <dbReference type="ARBA" id="ARBA00022840"/>
    </source>
</evidence>
<dbReference type="SUPFAM" id="SSF52440">
    <property type="entry name" value="PreATP-grasp domain"/>
    <property type="match status" value="1"/>
</dbReference>
<dbReference type="EC" id="6.3.4.14" evidence="1"/>
<keyword evidence="2" id="KW-0436">Ligase</keyword>
<dbReference type="SMART" id="SM00878">
    <property type="entry name" value="Biotin_carb_C"/>
    <property type="match status" value="1"/>
</dbReference>
<keyword evidence="10" id="KW-1185">Reference proteome</keyword>
<dbReference type="GO" id="GO:0046872">
    <property type="term" value="F:metal ion binding"/>
    <property type="evidence" value="ECO:0007669"/>
    <property type="project" value="InterPro"/>
</dbReference>
<evidence type="ECO:0000313" key="9">
    <source>
        <dbReference type="EMBL" id="SEM84931.1"/>
    </source>
</evidence>
<dbReference type="FunFam" id="3.40.50.20:FF:000010">
    <property type="entry name" value="Propionyl-CoA carboxylase subunit alpha"/>
    <property type="match status" value="1"/>
</dbReference>
<dbReference type="EMBL" id="FOBF01000018">
    <property type="protein sequence ID" value="SEM84931.1"/>
    <property type="molecule type" value="Genomic_DNA"/>
</dbReference>
<dbReference type="PROSITE" id="PS00867">
    <property type="entry name" value="CPSASE_2"/>
    <property type="match status" value="1"/>
</dbReference>
<reference evidence="9 10" key="1">
    <citation type="submission" date="2016-10" db="EMBL/GenBank/DDBJ databases">
        <authorList>
            <person name="de Groot N.N."/>
        </authorList>
    </citation>
    <scope>NUCLEOTIDE SEQUENCE [LARGE SCALE GENOMIC DNA]</scope>
    <source>
        <strain evidence="9 10">DSM 43357</strain>
    </source>
</reference>
<dbReference type="InterPro" id="IPR011761">
    <property type="entry name" value="ATP-grasp"/>
</dbReference>
<feature type="domain" description="Biotin carboxylation" evidence="8">
    <location>
        <begin position="5"/>
        <end position="459"/>
    </location>
</feature>
<dbReference type="Pfam" id="PF02786">
    <property type="entry name" value="CPSase_L_D2"/>
    <property type="match status" value="1"/>
</dbReference>
<dbReference type="PROSITE" id="PS50979">
    <property type="entry name" value="BC"/>
    <property type="match status" value="1"/>
</dbReference>
<dbReference type="Gene3D" id="3.30.470.20">
    <property type="entry name" value="ATP-grasp fold, B domain"/>
    <property type="match status" value="1"/>
</dbReference>
<dbReference type="PROSITE" id="PS50975">
    <property type="entry name" value="ATP_GRASP"/>
    <property type="match status" value="1"/>
</dbReference>
<sequence length="459" mass="48445">MLTETLGPVLIANRGEIARRIIRTVKRLGLRAVAVHSEADADLPFVREADEAVLIGPANPAQSYLDAAKVLEAARATGARSVHPGYGFLAENAAFARAVIDAGLVWIGPAPDAIDRMGDKINARNLMEAAGVPVAAGTREPVTDLVAALDAAEVIGYPVMVKTAGGGGGIGMSVARDDGELAKAFEQAARAAARFAAAAAAGGEGDALAGPAVLLERYIERARHVEVQILGLPDGRVVALGERDCSVQRRHQKVVEESPSPGISPELRERMLAAASRAGEAVGYLGAGTVECLVDADSQDFVFLEMNTRLQVEHPVTELVTGLDLVELQLRVAAGETPDVRPASTGHAIEFRVYAEDPKRFFPGPGTITAWDEPSGDGVRVDSGYTAGNTVTPFYDPLMAKLCVYGANRTEALERGRKAVAQFVVEGPKNNLPFCAELLENAEFVSGDYDTGLVARMRS</sequence>
<organism evidence="9 10">
    <name type="scientific">Nonomuraea pusilla</name>
    <dbReference type="NCBI Taxonomy" id="46177"/>
    <lineage>
        <taxon>Bacteria</taxon>
        <taxon>Bacillati</taxon>
        <taxon>Actinomycetota</taxon>
        <taxon>Actinomycetes</taxon>
        <taxon>Streptosporangiales</taxon>
        <taxon>Streptosporangiaceae</taxon>
        <taxon>Nonomuraea</taxon>
    </lineage>
</organism>
<dbReference type="GO" id="GO:0004075">
    <property type="term" value="F:biotin carboxylase activity"/>
    <property type="evidence" value="ECO:0007669"/>
    <property type="project" value="UniProtKB-EC"/>
</dbReference>
<evidence type="ECO:0000256" key="3">
    <source>
        <dbReference type="ARBA" id="ARBA00022741"/>
    </source>
</evidence>
<feature type="domain" description="ATP-grasp" evidence="7">
    <location>
        <begin position="124"/>
        <end position="334"/>
    </location>
</feature>
<proteinExistence type="predicted"/>
<dbReference type="PANTHER" id="PTHR18866">
    <property type="entry name" value="CARBOXYLASE:PYRUVATE/ACETYL-COA/PROPIONYL-COA CARBOXYLASE"/>
    <property type="match status" value="1"/>
</dbReference>
<dbReference type="Pfam" id="PF00289">
    <property type="entry name" value="Biotin_carb_N"/>
    <property type="match status" value="1"/>
</dbReference>
<evidence type="ECO:0000256" key="1">
    <source>
        <dbReference type="ARBA" id="ARBA00013263"/>
    </source>
</evidence>
<dbReference type="InterPro" id="IPR005479">
    <property type="entry name" value="CPAse_ATP-bd"/>
</dbReference>
<keyword evidence="4 6" id="KW-0067">ATP-binding</keyword>
<dbReference type="InterPro" id="IPR011054">
    <property type="entry name" value="Rudment_hybrid_motif"/>
</dbReference>
<evidence type="ECO:0000313" key="10">
    <source>
        <dbReference type="Proteomes" id="UP000198953"/>
    </source>
</evidence>
<dbReference type="InterPro" id="IPR011764">
    <property type="entry name" value="Biotin_carboxylation_dom"/>
</dbReference>
<evidence type="ECO:0000256" key="2">
    <source>
        <dbReference type="ARBA" id="ARBA00022598"/>
    </source>
</evidence>
<name>A0A1H8BPV0_9ACTN</name>
<dbReference type="InterPro" id="IPR016185">
    <property type="entry name" value="PreATP-grasp_dom_sf"/>
</dbReference>
<dbReference type="Proteomes" id="UP000198953">
    <property type="component" value="Unassembled WGS sequence"/>
</dbReference>
<dbReference type="SUPFAM" id="SSF51246">
    <property type="entry name" value="Rudiment single hybrid motif"/>
    <property type="match status" value="1"/>
</dbReference>
<evidence type="ECO:0000256" key="6">
    <source>
        <dbReference type="PROSITE-ProRule" id="PRU00409"/>
    </source>
</evidence>
<dbReference type="RefSeq" id="WP_055505472.1">
    <property type="nucleotide sequence ID" value="NZ_BBZG01000002.1"/>
</dbReference>
<dbReference type="InterPro" id="IPR005482">
    <property type="entry name" value="Biotin_COase_C"/>
</dbReference>